<dbReference type="AlphaFoldDB" id="A0A2P2M580"/>
<protein>
    <submittedName>
        <fullName evidence="1">Putative LRR receptor-like serine/threonine-protein kinase At1g06840</fullName>
    </submittedName>
</protein>
<evidence type="ECO:0000313" key="1">
    <source>
        <dbReference type="EMBL" id="MBX25367.1"/>
    </source>
</evidence>
<dbReference type="EMBL" id="GGEC01044883">
    <property type="protein sequence ID" value="MBX25367.1"/>
    <property type="molecule type" value="Transcribed_RNA"/>
</dbReference>
<reference evidence="1" key="1">
    <citation type="submission" date="2018-02" db="EMBL/GenBank/DDBJ databases">
        <title>Rhizophora mucronata_Transcriptome.</title>
        <authorList>
            <person name="Meera S.P."/>
            <person name="Sreeshan A."/>
            <person name="Augustine A."/>
        </authorList>
    </citation>
    <scope>NUCLEOTIDE SEQUENCE</scope>
    <source>
        <tissue evidence="1">Leaf</tissue>
    </source>
</reference>
<proteinExistence type="predicted"/>
<keyword evidence="1" id="KW-0675">Receptor</keyword>
<keyword evidence="1" id="KW-0418">Kinase</keyword>
<keyword evidence="1" id="KW-0808">Transferase</keyword>
<dbReference type="GO" id="GO:0016301">
    <property type="term" value="F:kinase activity"/>
    <property type="evidence" value="ECO:0007669"/>
    <property type="project" value="UniProtKB-KW"/>
</dbReference>
<organism evidence="1">
    <name type="scientific">Rhizophora mucronata</name>
    <name type="common">Asiatic mangrove</name>
    <dbReference type="NCBI Taxonomy" id="61149"/>
    <lineage>
        <taxon>Eukaryota</taxon>
        <taxon>Viridiplantae</taxon>
        <taxon>Streptophyta</taxon>
        <taxon>Embryophyta</taxon>
        <taxon>Tracheophyta</taxon>
        <taxon>Spermatophyta</taxon>
        <taxon>Magnoliopsida</taxon>
        <taxon>eudicotyledons</taxon>
        <taxon>Gunneridae</taxon>
        <taxon>Pentapetalae</taxon>
        <taxon>rosids</taxon>
        <taxon>fabids</taxon>
        <taxon>Malpighiales</taxon>
        <taxon>Rhizophoraceae</taxon>
        <taxon>Rhizophora</taxon>
    </lineage>
</organism>
<name>A0A2P2M580_RHIMU</name>
<accession>A0A2P2M580</accession>
<sequence>MESIRRFLFLTEKYLNLQEFQRFDVTNFLRYTPTYVVPHKVQNLHIR</sequence>